<keyword evidence="3" id="KW-1185">Reference proteome</keyword>
<organism evidence="2 3">
    <name type="scientific">Delftia deserti</name>
    <dbReference type="NCBI Taxonomy" id="1651218"/>
    <lineage>
        <taxon>Bacteria</taxon>
        <taxon>Pseudomonadati</taxon>
        <taxon>Pseudomonadota</taxon>
        <taxon>Betaproteobacteria</taxon>
        <taxon>Burkholderiales</taxon>
        <taxon>Comamonadaceae</taxon>
        <taxon>Delftia</taxon>
    </lineage>
</organism>
<feature type="non-terminal residue" evidence="2">
    <location>
        <position position="1"/>
    </location>
</feature>
<reference evidence="3" key="1">
    <citation type="journal article" date="2019" name="Int. J. Syst. Evol. Microbiol.">
        <title>The Global Catalogue of Microorganisms (GCM) 10K type strain sequencing project: providing services to taxonomists for standard genome sequencing and annotation.</title>
        <authorList>
            <consortium name="The Broad Institute Genomics Platform"/>
            <consortium name="The Broad Institute Genome Sequencing Center for Infectious Disease"/>
            <person name="Wu L."/>
            <person name="Ma J."/>
        </authorList>
    </citation>
    <scope>NUCLEOTIDE SEQUENCE [LARGE SCALE GENOMIC DNA]</scope>
    <source>
        <strain evidence="3">CCUG 62793</strain>
    </source>
</reference>
<name>A0ABW5EIX6_9BURK</name>
<dbReference type="EMBL" id="JBHUIG010000003">
    <property type="protein sequence ID" value="MFD2317653.1"/>
    <property type="molecule type" value="Genomic_DNA"/>
</dbReference>
<feature type="region of interest" description="Disordered" evidence="1">
    <location>
        <begin position="1"/>
        <end position="78"/>
    </location>
</feature>
<gene>
    <name evidence="2" type="ORF">ACFSPV_02990</name>
</gene>
<proteinExistence type="predicted"/>
<dbReference type="Proteomes" id="UP001597287">
    <property type="component" value="Unassembled WGS sequence"/>
</dbReference>
<accession>A0ABW5EIX6</accession>
<evidence type="ECO:0000313" key="2">
    <source>
        <dbReference type="EMBL" id="MFD2317653.1"/>
    </source>
</evidence>
<evidence type="ECO:0000313" key="3">
    <source>
        <dbReference type="Proteomes" id="UP001597287"/>
    </source>
</evidence>
<evidence type="ECO:0000256" key="1">
    <source>
        <dbReference type="SAM" id="MobiDB-lite"/>
    </source>
</evidence>
<feature type="compositionally biased region" description="Gly residues" evidence="1">
    <location>
        <begin position="1"/>
        <end position="47"/>
    </location>
</feature>
<comment type="caution">
    <text evidence="2">The sequence shown here is derived from an EMBL/GenBank/DDBJ whole genome shotgun (WGS) entry which is preliminary data.</text>
</comment>
<sequence length="175" mass="16951">GGTGGGDGGGGDGGDGGGNGGGTGGGTGGGNGGGTGGGTGADTGGGKGDGDGECKGSDCDDNTGPALPGKPGFGKIGSFEQPKLYKKKYIDGPGGVFQSKMNDIKNAPISNLVGELMPKVSDGGTPPSWIIDLDFGRGLNFGSHDISPPSWLWGVLRAITILSALLLARRLIFGG</sequence>
<dbReference type="RefSeq" id="WP_386849591.1">
    <property type="nucleotide sequence ID" value="NZ_JBHUIG010000003.1"/>
</dbReference>
<feature type="compositionally biased region" description="Basic and acidic residues" evidence="1">
    <location>
        <begin position="48"/>
        <end position="58"/>
    </location>
</feature>
<protein>
    <submittedName>
        <fullName evidence="2">Uncharacterized protein</fullName>
    </submittedName>
</protein>